<dbReference type="PROSITE" id="PS51371">
    <property type="entry name" value="CBS"/>
    <property type="match status" value="2"/>
</dbReference>
<dbReference type="InterPro" id="IPR038076">
    <property type="entry name" value="MgtE_N_sf"/>
</dbReference>
<dbReference type="SMART" id="SM00924">
    <property type="entry name" value="MgtE_N"/>
    <property type="match status" value="1"/>
</dbReference>
<dbReference type="InterPro" id="IPR000644">
    <property type="entry name" value="CBS_dom"/>
</dbReference>
<feature type="transmembrane region" description="Helical" evidence="9">
    <location>
        <begin position="422"/>
        <end position="440"/>
    </location>
</feature>
<gene>
    <name evidence="11" type="primary">mgtE</name>
    <name evidence="11" type="ORF">CU320_10320</name>
</gene>
<feature type="domain" description="CBS" evidence="10">
    <location>
        <begin position="199"/>
        <end position="255"/>
    </location>
</feature>
<dbReference type="InterPro" id="IPR006669">
    <property type="entry name" value="MgtE_transporter"/>
</dbReference>
<evidence type="ECO:0000259" key="10">
    <source>
        <dbReference type="PROSITE" id="PS51371"/>
    </source>
</evidence>
<comment type="function">
    <text evidence="9">Acts as a magnesium transporter.</text>
</comment>
<comment type="subunit">
    <text evidence="9">Homodimer.</text>
</comment>
<dbReference type="Gene3D" id="3.10.580.10">
    <property type="entry name" value="CBS-domain"/>
    <property type="match status" value="1"/>
</dbReference>
<keyword evidence="8" id="KW-0129">CBS domain</keyword>
<dbReference type="EMBL" id="PGOZ01000012">
    <property type="protein sequence ID" value="PJI32162.1"/>
    <property type="molecule type" value="Genomic_DNA"/>
</dbReference>
<keyword evidence="9" id="KW-1003">Cell membrane</keyword>
<dbReference type="Gene3D" id="1.25.60.10">
    <property type="entry name" value="MgtE N-terminal domain-like"/>
    <property type="match status" value="1"/>
</dbReference>
<feature type="transmembrane region" description="Helical" evidence="9">
    <location>
        <begin position="284"/>
        <end position="302"/>
    </location>
</feature>
<evidence type="ECO:0000256" key="2">
    <source>
        <dbReference type="ARBA" id="ARBA00009749"/>
    </source>
</evidence>
<feature type="domain" description="CBS" evidence="10">
    <location>
        <begin position="135"/>
        <end position="197"/>
    </location>
</feature>
<proteinExistence type="inferred from homology"/>
<dbReference type="Proteomes" id="UP000242351">
    <property type="component" value="Unassembled WGS sequence"/>
</dbReference>
<evidence type="ECO:0000256" key="9">
    <source>
        <dbReference type="RuleBase" id="RU362011"/>
    </source>
</evidence>
<dbReference type="GO" id="GO:0015095">
    <property type="term" value="F:magnesium ion transmembrane transporter activity"/>
    <property type="evidence" value="ECO:0007669"/>
    <property type="project" value="UniProtKB-UniRule"/>
</dbReference>
<dbReference type="GO" id="GO:0005886">
    <property type="term" value="C:plasma membrane"/>
    <property type="evidence" value="ECO:0007669"/>
    <property type="project" value="UniProtKB-SubCell"/>
</dbReference>
<dbReference type="SUPFAM" id="SSF161093">
    <property type="entry name" value="MgtE membrane domain-like"/>
    <property type="match status" value="1"/>
</dbReference>
<dbReference type="PANTHER" id="PTHR41394:SF8">
    <property type="entry name" value="MAGNESIUM TRANSPORTER MGTE"/>
    <property type="match status" value="1"/>
</dbReference>
<keyword evidence="6 9" id="KW-1133">Transmembrane helix</keyword>
<comment type="caution">
    <text evidence="11">The sequence shown here is derived from an EMBL/GenBank/DDBJ whole genome shotgun (WGS) entry which is preliminary data.</text>
</comment>
<dbReference type="InterPro" id="IPR006668">
    <property type="entry name" value="Mg_transptr_MgtE_intracell_dom"/>
</dbReference>
<feature type="transmembrane region" description="Helical" evidence="9">
    <location>
        <begin position="358"/>
        <end position="378"/>
    </location>
</feature>
<keyword evidence="4 9" id="KW-0812">Transmembrane</keyword>
<evidence type="ECO:0000256" key="7">
    <source>
        <dbReference type="ARBA" id="ARBA00023136"/>
    </source>
</evidence>
<evidence type="ECO:0000256" key="3">
    <source>
        <dbReference type="ARBA" id="ARBA00022448"/>
    </source>
</evidence>
<dbReference type="RefSeq" id="WP_100357860.1">
    <property type="nucleotide sequence ID" value="NZ_DAVZIZ010000145.1"/>
</dbReference>
<sequence length="446" mass="48971">MPKISEKIQHIQQQIRSEHHAMAIGLLNELNVADQASILKGLKLEEQIRIFQELKEPSRVFEFMPLSQQVSLAEQLPVAQIIAILNALDSDNFVDVYKRCSPQLQQQLMAKLSEASRQTLKDLAIYPEGTAGALMSSSFVSLHQDLSIHDAIQMLRVVAADQETLYLIYIVDEQDQLIGVVSLRQMIQASPETSIAEIMQRDVIYAKIGDDQEDVAKTLTYYDFMALPIVDEHKKILGIVTYDDAMDIMEAETTEDILKSGAVEPLTELSLKTAPIFTLYQKRVSWLVILVFGSLLSGIGIAHYEETIAAHIVLVFFLPLLVGSGGNAGSQSATLMVRALATGDVEFRDWFSLLSRETLVALCLGGTMALAVSVLGYVRGDIMVAVVLAISMLGIVLMGCLIGMSLPFILNKFKMDPASASAPLVTSICDATGVIIYLFVASKLLF</sequence>
<dbReference type="InterPro" id="IPR036739">
    <property type="entry name" value="SLC41_membr_dom_sf"/>
</dbReference>
<comment type="subcellular location">
    <subcellularLocation>
        <location evidence="9">Cell membrane</location>
        <topology evidence="9">Multi-pass membrane protein</topology>
    </subcellularLocation>
    <subcellularLocation>
        <location evidence="1">Membrane</location>
        <topology evidence="1">Multi-pass membrane protein</topology>
    </subcellularLocation>
</comment>
<keyword evidence="9" id="KW-0479">Metal-binding</keyword>
<reference evidence="11 12" key="2">
    <citation type="submission" date="2017-12" db="EMBL/GenBank/DDBJ databases">
        <title>Revising the taxonomy of the Acinetobacter lwoffii group: the description of Acinetobacter pseudolwoffii sp. nov. and emended description of Acinetobacter lwoffii.</title>
        <authorList>
            <person name="Nemec A."/>
        </authorList>
    </citation>
    <scope>NUCLEOTIDE SEQUENCE [LARGE SCALE GENOMIC DNA]</scope>
    <source>
        <strain evidence="11 12">ANC 5347</strain>
    </source>
</reference>
<evidence type="ECO:0000256" key="5">
    <source>
        <dbReference type="ARBA" id="ARBA00022842"/>
    </source>
</evidence>
<evidence type="ECO:0000313" key="12">
    <source>
        <dbReference type="Proteomes" id="UP000242351"/>
    </source>
</evidence>
<keyword evidence="7 9" id="KW-0472">Membrane</keyword>
<evidence type="ECO:0000256" key="8">
    <source>
        <dbReference type="PROSITE-ProRule" id="PRU00703"/>
    </source>
</evidence>
<reference evidence="11 12" key="1">
    <citation type="submission" date="2017-11" db="EMBL/GenBank/DDBJ databases">
        <authorList>
            <person name="Han C.G."/>
        </authorList>
    </citation>
    <scope>NUCLEOTIDE SEQUENCE [LARGE SCALE GENOMIC DNA]</scope>
    <source>
        <strain evidence="11 12">ANC 5347</strain>
    </source>
</reference>
<comment type="similarity">
    <text evidence="2 9">Belongs to the SLC41A transporter family.</text>
</comment>
<feature type="transmembrane region" description="Helical" evidence="9">
    <location>
        <begin position="384"/>
        <end position="410"/>
    </location>
</feature>
<dbReference type="Pfam" id="PF03448">
    <property type="entry name" value="MgtE_N"/>
    <property type="match status" value="1"/>
</dbReference>
<dbReference type="SMART" id="SM00116">
    <property type="entry name" value="CBS"/>
    <property type="match status" value="2"/>
</dbReference>
<dbReference type="GO" id="GO:0046872">
    <property type="term" value="F:metal ion binding"/>
    <property type="evidence" value="ECO:0007669"/>
    <property type="project" value="UniProtKB-KW"/>
</dbReference>
<dbReference type="PANTHER" id="PTHR41394">
    <property type="entry name" value="MAGNESIUM TRANSPORTER MGTE"/>
    <property type="match status" value="1"/>
</dbReference>
<organism evidence="11 12">
    <name type="scientific">Acinetobacter pseudolwoffii</name>
    <dbReference type="NCBI Taxonomy" id="2053287"/>
    <lineage>
        <taxon>Bacteria</taxon>
        <taxon>Pseudomonadati</taxon>
        <taxon>Pseudomonadota</taxon>
        <taxon>Gammaproteobacteria</taxon>
        <taxon>Moraxellales</taxon>
        <taxon>Moraxellaceae</taxon>
        <taxon>Acinetobacter</taxon>
    </lineage>
</organism>
<dbReference type="AlphaFoldDB" id="A0A2H9UKC2"/>
<keyword evidence="3 9" id="KW-0813">Transport</keyword>
<keyword evidence="5 9" id="KW-0460">Magnesium</keyword>
<dbReference type="Gene3D" id="1.10.357.20">
    <property type="entry name" value="SLC41 divalent cation transporters, integral membrane domain"/>
    <property type="match status" value="1"/>
</dbReference>
<protein>
    <recommendedName>
        <fullName evidence="9">Magnesium transporter MgtE</fullName>
    </recommendedName>
</protein>
<evidence type="ECO:0000256" key="1">
    <source>
        <dbReference type="ARBA" id="ARBA00004141"/>
    </source>
</evidence>
<evidence type="ECO:0000256" key="4">
    <source>
        <dbReference type="ARBA" id="ARBA00022692"/>
    </source>
</evidence>
<evidence type="ECO:0000313" key="11">
    <source>
        <dbReference type="EMBL" id="PJI32162.1"/>
    </source>
</evidence>
<name>A0A2H9UKC2_9GAMM</name>
<dbReference type="Pfam" id="PF01769">
    <property type="entry name" value="MgtE"/>
    <property type="match status" value="1"/>
</dbReference>
<dbReference type="InterPro" id="IPR006667">
    <property type="entry name" value="SLC41_membr_dom"/>
</dbReference>
<dbReference type="NCBIfam" id="TIGR00400">
    <property type="entry name" value="mgtE"/>
    <property type="match status" value="1"/>
</dbReference>
<dbReference type="InterPro" id="IPR046342">
    <property type="entry name" value="CBS_dom_sf"/>
</dbReference>
<feature type="transmembrane region" description="Helical" evidence="9">
    <location>
        <begin position="308"/>
        <end position="328"/>
    </location>
</feature>
<dbReference type="SUPFAM" id="SSF158791">
    <property type="entry name" value="MgtE N-terminal domain-like"/>
    <property type="match status" value="1"/>
</dbReference>
<dbReference type="Pfam" id="PF00571">
    <property type="entry name" value="CBS"/>
    <property type="match status" value="2"/>
</dbReference>
<dbReference type="CDD" id="cd04606">
    <property type="entry name" value="CBS_pair_Mg_transporter"/>
    <property type="match status" value="1"/>
</dbReference>
<dbReference type="SUPFAM" id="SSF54631">
    <property type="entry name" value="CBS-domain pair"/>
    <property type="match status" value="1"/>
</dbReference>
<evidence type="ECO:0000256" key="6">
    <source>
        <dbReference type="ARBA" id="ARBA00022989"/>
    </source>
</evidence>
<accession>A0A2H9UKC2</accession>